<reference evidence="1 2" key="1">
    <citation type="submission" date="2024-08" db="EMBL/GenBank/DDBJ databases">
        <title>Insights into the chromosomal genome structure of Flemingia macrophylla.</title>
        <authorList>
            <person name="Ding Y."/>
            <person name="Zhao Y."/>
            <person name="Bi W."/>
            <person name="Wu M."/>
            <person name="Zhao G."/>
            <person name="Gong Y."/>
            <person name="Li W."/>
            <person name="Zhang P."/>
        </authorList>
    </citation>
    <scope>NUCLEOTIDE SEQUENCE [LARGE SCALE GENOMIC DNA]</scope>
    <source>
        <strain evidence="1">DYQJB</strain>
        <tissue evidence="1">Leaf</tissue>
    </source>
</reference>
<dbReference type="Proteomes" id="UP001603857">
    <property type="component" value="Unassembled WGS sequence"/>
</dbReference>
<accession>A0ABD1N1B2</accession>
<keyword evidence="2" id="KW-1185">Reference proteome</keyword>
<dbReference type="AlphaFoldDB" id="A0ABD1N1B2"/>
<evidence type="ECO:0000313" key="2">
    <source>
        <dbReference type="Proteomes" id="UP001603857"/>
    </source>
</evidence>
<comment type="caution">
    <text evidence="1">The sequence shown here is derived from an EMBL/GenBank/DDBJ whole genome shotgun (WGS) entry which is preliminary data.</text>
</comment>
<name>A0ABD1N1B2_9FABA</name>
<sequence>MLELIWKQRRGPYKPRFCISAERGSPERAEVEILITHVNKATQLEDFVNSEDTHTYALCASDRIMKIRIQIVGHVNSSFRLSSPCGGSLGRASLWLSCGSYETKSQVTETKTQIME</sequence>
<proteinExistence type="predicted"/>
<gene>
    <name evidence="1" type="ORF">Fmac_008955</name>
</gene>
<dbReference type="EMBL" id="JBGMDY010000003">
    <property type="protein sequence ID" value="KAL2341015.1"/>
    <property type="molecule type" value="Genomic_DNA"/>
</dbReference>
<organism evidence="1 2">
    <name type="scientific">Flemingia macrophylla</name>
    <dbReference type="NCBI Taxonomy" id="520843"/>
    <lineage>
        <taxon>Eukaryota</taxon>
        <taxon>Viridiplantae</taxon>
        <taxon>Streptophyta</taxon>
        <taxon>Embryophyta</taxon>
        <taxon>Tracheophyta</taxon>
        <taxon>Spermatophyta</taxon>
        <taxon>Magnoliopsida</taxon>
        <taxon>eudicotyledons</taxon>
        <taxon>Gunneridae</taxon>
        <taxon>Pentapetalae</taxon>
        <taxon>rosids</taxon>
        <taxon>fabids</taxon>
        <taxon>Fabales</taxon>
        <taxon>Fabaceae</taxon>
        <taxon>Papilionoideae</taxon>
        <taxon>50 kb inversion clade</taxon>
        <taxon>NPAAA clade</taxon>
        <taxon>indigoferoid/millettioid clade</taxon>
        <taxon>Phaseoleae</taxon>
        <taxon>Flemingia</taxon>
    </lineage>
</organism>
<protein>
    <submittedName>
        <fullName evidence="1">Uncharacterized protein</fullName>
    </submittedName>
</protein>
<evidence type="ECO:0000313" key="1">
    <source>
        <dbReference type="EMBL" id="KAL2341015.1"/>
    </source>
</evidence>